<reference evidence="3 4" key="1">
    <citation type="submission" date="2019-02" db="EMBL/GenBank/DDBJ databases">
        <title>Deep-cultivation of Planctomycetes and their phenomic and genomic characterization uncovers novel biology.</title>
        <authorList>
            <person name="Wiegand S."/>
            <person name="Jogler M."/>
            <person name="Boedeker C."/>
            <person name="Pinto D."/>
            <person name="Vollmers J."/>
            <person name="Rivas-Marin E."/>
            <person name="Kohn T."/>
            <person name="Peeters S.H."/>
            <person name="Heuer A."/>
            <person name="Rast P."/>
            <person name="Oberbeckmann S."/>
            <person name="Bunk B."/>
            <person name="Jeske O."/>
            <person name="Meyerdierks A."/>
            <person name="Storesund J.E."/>
            <person name="Kallscheuer N."/>
            <person name="Luecker S."/>
            <person name="Lage O.M."/>
            <person name="Pohl T."/>
            <person name="Merkel B.J."/>
            <person name="Hornburger P."/>
            <person name="Mueller R.-W."/>
            <person name="Bruemmer F."/>
            <person name="Labrenz M."/>
            <person name="Spormann A.M."/>
            <person name="Op den Camp H."/>
            <person name="Overmann J."/>
            <person name="Amann R."/>
            <person name="Jetten M.S.M."/>
            <person name="Mascher T."/>
            <person name="Medema M.H."/>
            <person name="Devos D.P."/>
            <person name="Kaster A.-K."/>
            <person name="Ovreas L."/>
            <person name="Rohde M."/>
            <person name="Galperin M.Y."/>
            <person name="Jogler C."/>
        </authorList>
    </citation>
    <scope>NUCLEOTIDE SEQUENCE [LARGE SCALE GENOMIC DNA]</scope>
    <source>
        <strain evidence="3 4">Pan153</strain>
    </source>
</reference>
<organism evidence="3 4">
    <name type="scientific">Gimesia panareensis</name>
    <dbReference type="NCBI Taxonomy" id="2527978"/>
    <lineage>
        <taxon>Bacteria</taxon>
        <taxon>Pseudomonadati</taxon>
        <taxon>Planctomycetota</taxon>
        <taxon>Planctomycetia</taxon>
        <taxon>Planctomycetales</taxon>
        <taxon>Planctomycetaceae</taxon>
        <taxon>Gimesia</taxon>
    </lineage>
</organism>
<proteinExistence type="predicted"/>
<dbReference type="PROSITE" id="PS51257">
    <property type="entry name" value="PROKAR_LIPOPROTEIN"/>
    <property type="match status" value="1"/>
</dbReference>
<evidence type="ECO:0000256" key="1">
    <source>
        <dbReference type="SAM" id="MobiDB-lite"/>
    </source>
</evidence>
<dbReference type="Proteomes" id="UP000320839">
    <property type="component" value="Chromosome"/>
</dbReference>
<feature type="compositionally biased region" description="Pro residues" evidence="1">
    <location>
        <begin position="155"/>
        <end position="170"/>
    </location>
</feature>
<protein>
    <submittedName>
        <fullName evidence="3">Uncharacterized protein</fullName>
    </submittedName>
</protein>
<feature type="region of interest" description="Disordered" evidence="1">
    <location>
        <begin position="153"/>
        <end position="176"/>
    </location>
</feature>
<accession>A0A518FIB4</accession>
<feature type="chain" id="PRO_5022000379" evidence="2">
    <location>
        <begin position="29"/>
        <end position="332"/>
    </location>
</feature>
<sequence length="332" mass="36797" precursor="true">MIRLQVNPPRFLLCLCCLFVSGCATNQAALFSVAPEYDTVKMSALAQAAASRRQSSPDKTYDDVKSDQITITGFNKYRYHQKSNTESAPEPVTLPPLPEPREISLEFDEKTDFQPIELIGVRFPELVSEAPVEAKKPVIESESEPEFYFVQEPASVPPAPDAPLPMPGSPKPDQKKTPRLVELGLKPLTSLTLNTKPPTGDLPTNTAAQHLGEIPAEKVTMGTTRDWQLVTKDWVAAAVPHNPLYFEEPYLERYGYNYGAAIQPFISAGRFFGRIPALPYMIGAYPLYECQYTLGYERPGNCPPYQVERLPVSGRGALFESLTVTGLVFLIP</sequence>
<evidence type="ECO:0000313" key="4">
    <source>
        <dbReference type="Proteomes" id="UP000320839"/>
    </source>
</evidence>
<feature type="signal peptide" evidence="2">
    <location>
        <begin position="1"/>
        <end position="28"/>
    </location>
</feature>
<keyword evidence="2" id="KW-0732">Signal</keyword>
<gene>
    <name evidence="3" type="ORF">Pan153_07120</name>
</gene>
<dbReference type="EMBL" id="CP036317">
    <property type="protein sequence ID" value="QDV16091.1"/>
    <property type="molecule type" value="Genomic_DNA"/>
</dbReference>
<evidence type="ECO:0000256" key="2">
    <source>
        <dbReference type="SAM" id="SignalP"/>
    </source>
</evidence>
<evidence type="ECO:0000313" key="3">
    <source>
        <dbReference type="EMBL" id="QDV16091.1"/>
    </source>
</evidence>
<name>A0A518FIB4_9PLAN</name>
<dbReference type="AlphaFoldDB" id="A0A518FIB4"/>